<dbReference type="InterPro" id="IPR058660">
    <property type="entry name" value="WHD_DnaB"/>
</dbReference>
<feature type="domain" description="DnaB/C C-terminal" evidence="3">
    <location>
        <begin position="308"/>
        <end position="382"/>
    </location>
</feature>
<accession>A0A0R2H8C7</accession>
<reference evidence="5 6" key="1">
    <citation type="journal article" date="2015" name="Genome Announc.">
        <title>Expanding the biotechnology potential of lactobacilli through comparative genomics of 213 strains and associated genera.</title>
        <authorList>
            <person name="Sun Z."/>
            <person name="Harris H.M."/>
            <person name="McCann A."/>
            <person name="Guo C."/>
            <person name="Argimon S."/>
            <person name="Zhang W."/>
            <person name="Yang X."/>
            <person name="Jeffery I.B."/>
            <person name="Cooney J.C."/>
            <person name="Kagawa T.F."/>
            <person name="Liu W."/>
            <person name="Song Y."/>
            <person name="Salvetti E."/>
            <person name="Wrobel A."/>
            <person name="Rasinkangas P."/>
            <person name="Parkhill J."/>
            <person name="Rea M.C."/>
            <person name="O'Sullivan O."/>
            <person name="Ritari J."/>
            <person name="Douillard F.P."/>
            <person name="Paul Ross R."/>
            <person name="Yang R."/>
            <person name="Briner A.E."/>
            <person name="Felis G.E."/>
            <person name="de Vos W.M."/>
            <person name="Barrangou R."/>
            <person name="Klaenhammer T.R."/>
            <person name="Caufield P.W."/>
            <person name="Cui Y."/>
            <person name="Zhang H."/>
            <person name="O'Toole P.W."/>
        </authorList>
    </citation>
    <scope>NUCLEOTIDE SEQUENCE [LARGE SCALE GENOMIC DNA]</scope>
    <source>
        <strain evidence="5 6">DSM 20410</strain>
    </source>
</reference>
<dbReference type="OrthoDB" id="2082007at2"/>
<dbReference type="PATRIC" id="fig|1629.5.peg.120"/>
<comment type="similarity">
    <text evidence="1">Belongs to the DnaB/DnaD family.</text>
</comment>
<feature type="domain" description="Replicative helicase loading/DNA remodeling protein DnaB N-terminal winged helix" evidence="4">
    <location>
        <begin position="8"/>
        <end position="255"/>
    </location>
</feature>
<dbReference type="Proteomes" id="UP000051992">
    <property type="component" value="Unassembled WGS sequence"/>
</dbReference>
<dbReference type="Pfam" id="PF07261">
    <property type="entry name" value="DnaB_2"/>
    <property type="match status" value="1"/>
</dbReference>
<organism evidence="5 6">
    <name type="scientific">Weissella viridescens</name>
    <name type="common">Lactobacillus viridescens</name>
    <dbReference type="NCBI Taxonomy" id="1629"/>
    <lineage>
        <taxon>Bacteria</taxon>
        <taxon>Bacillati</taxon>
        <taxon>Bacillota</taxon>
        <taxon>Bacilli</taxon>
        <taxon>Lactobacillales</taxon>
        <taxon>Lactobacillaceae</taxon>
        <taxon>Weissella</taxon>
    </lineage>
</organism>
<evidence type="ECO:0000256" key="1">
    <source>
        <dbReference type="ARBA" id="ARBA00093462"/>
    </source>
</evidence>
<feature type="compositionally biased region" description="Low complexity" evidence="2">
    <location>
        <begin position="421"/>
        <end position="438"/>
    </location>
</feature>
<dbReference type="AlphaFoldDB" id="A0A0R2H8C7"/>
<evidence type="ECO:0000259" key="3">
    <source>
        <dbReference type="Pfam" id="PF07261"/>
    </source>
</evidence>
<keyword evidence="6" id="KW-1185">Reference proteome</keyword>
<evidence type="ECO:0000313" key="6">
    <source>
        <dbReference type="Proteomes" id="UP000051992"/>
    </source>
</evidence>
<dbReference type="Pfam" id="PF25888">
    <property type="entry name" value="WHD_DnaB"/>
    <property type="match status" value="1"/>
</dbReference>
<proteinExistence type="inferred from homology"/>
<evidence type="ECO:0000259" key="4">
    <source>
        <dbReference type="Pfam" id="PF25888"/>
    </source>
</evidence>
<comment type="caution">
    <text evidence="5">The sequence shown here is derived from an EMBL/GenBank/DDBJ whole genome shotgun (WGS) entry which is preliminary data.</text>
</comment>
<feature type="compositionally biased region" description="Polar residues" evidence="2">
    <location>
        <begin position="393"/>
        <end position="408"/>
    </location>
</feature>
<dbReference type="EMBL" id="JQBM01000001">
    <property type="protein sequence ID" value="KRN46853.1"/>
    <property type="molecule type" value="Genomic_DNA"/>
</dbReference>
<name>A0A0R2H8C7_WEIVI</name>
<dbReference type="InterPro" id="IPR006343">
    <property type="entry name" value="DnaB/C_C"/>
</dbReference>
<evidence type="ECO:0000313" key="5">
    <source>
        <dbReference type="EMBL" id="KRN46853.1"/>
    </source>
</evidence>
<feature type="region of interest" description="Disordered" evidence="2">
    <location>
        <begin position="388"/>
        <end position="449"/>
    </location>
</feature>
<protein>
    <submittedName>
        <fullName evidence="5">Replication initiation membrane attachment protein</fullName>
    </submittedName>
</protein>
<sequence>MGEFSLQQHYRVISDTALTLPDIQALTQVYLPIIGHEAFTLYMTLACYPHNDTRTFVHTELLDQAGLTHHSFLDARGRLEGIGLMKTFQQDLTMKTQWVYEMLEPMSTRAFLSDDTLASLLAHYLGEDTLNQLIADTLPEQPAIPGKNVTASFFDLIGADSFKQMKSPVTKPDRLTPVQKDIKAANKSLNLDLMAQMLKSFNVSLRDLKTNEAALLVEKELYGLDDVTLVRQIQQSLTPNHEIDMPRLRNNLKQQTLANQRQPVSDPLQNTIAEQDATATSEKQDQPQNPAQVFLEQVKNTAPVAYLKALRQAKGGFITDSELKVLQDTAQLNRLPNEVINVILYELTVVEGRSTISRNLMQTIVNDWSQAGIQNATGAIKYLQERKKKRAEAQNTNKTRYRNQQPMKNETPPDWKNQKVEAATAEEQAAASRQLAALRAKRKQEDRKS</sequence>
<dbReference type="RefSeq" id="WP_057743552.1">
    <property type="nucleotide sequence ID" value="NZ_BJLU01000001.1"/>
</dbReference>
<gene>
    <name evidence="5" type="ORF">IV50_GL000117</name>
</gene>
<evidence type="ECO:0000256" key="2">
    <source>
        <dbReference type="SAM" id="MobiDB-lite"/>
    </source>
</evidence>